<evidence type="ECO:0000256" key="4">
    <source>
        <dbReference type="ARBA" id="ARBA00022884"/>
    </source>
</evidence>
<dbReference type="PANTHER" id="PTHR46381">
    <property type="entry name" value="MKPA PROTEIN"/>
    <property type="match status" value="1"/>
</dbReference>
<dbReference type="PANTHER" id="PTHR46381:SF4">
    <property type="entry name" value="PROTEIN-TYROSINE-PHOSPHATASE MKP1"/>
    <property type="match status" value="1"/>
</dbReference>
<feature type="region of interest" description="Disordered" evidence="9">
    <location>
        <begin position="85"/>
        <end position="111"/>
    </location>
</feature>
<dbReference type="InterPro" id="IPR013025">
    <property type="entry name" value="Ribosomal_uL23-like"/>
</dbReference>
<proteinExistence type="inferred from homology"/>
<feature type="compositionally biased region" description="Pro residues" evidence="9">
    <location>
        <begin position="1"/>
        <end position="11"/>
    </location>
</feature>
<dbReference type="InterPro" id="IPR012678">
    <property type="entry name" value="Ribosomal_uL23/eL15/eS24_sf"/>
</dbReference>
<keyword evidence="5" id="KW-0904">Protein phosphatase</keyword>
<keyword evidence="3" id="KW-0378">Hydrolase</keyword>
<keyword evidence="7 8" id="KW-0687">Ribonucleoprotein</keyword>
<evidence type="ECO:0000256" key="6">
    <source>
        <dbReference type="ARBA" id="ARBA00022980"/>
    </source>
</evidence>
<gene>
    <name evidence="12" type="ORF">DY000_02032622</name>
</gene>
<feature type="region of interest" description="Disordered" evidence="9">
    <location>
        <begin position="486"/>
        <end position="513"/>
    </location>
</feature>
<comment type="caution">
    <text evidence="12">The sequence shown here is derived from an EMBL/GenBank/DDBJ whole genome shotgun (WGS) entry which is preliminary data.</text>
</comment>
<feature type="compositionally biased region" description="Low complexity" evidence="9">
    <location>
        <begin position="17"/>
        <end position="29"/>
    </location>
</feature>
<dbReference type="InterPro" id="IPR016130">
    <property type="entry name" value="Tyr_Pase_AS"/>
</dbReference>
<comment type="similarity">
    <text evidence="1 8">Belongs to the universal ribosomal protein uL23 family.</text>
</comment>
<dbReference type="InterPro" id="IPR005633">
    <property type="entry name" value="Ribosomal_uL23_N"/>
</dbReference>
<dbReference type="InterPro" id="IPR020422">
    <property type="entry name" value="TYR_PHOSPHATASE_DUAL_dom"/>
</dbReference>
<feature type="compositionally biased region" description="Basic and acidic residues" evidence="9">
    <location>
        <begin position="586"/>
        <end position="601"/>
    </location>
</feature>
<protein>
    <recommendedName>
        <fullName evidence="14">Protein-tyrosine-phosphatase</fullName>
    </recommendedName>
</protein>
<dbReference type="Gene3D" id="3.30.70.330">
    <property type="match status" value="1"/>
</dbReference>
<evidence type="ECO:0000259" key="11">
    <source>
        <dbReference type="PROSITE" id="PS50056"/>
    </source>
</evidence>
<name>A0ABQ7DI30_BRACR</name>
<dbReference type="Pfam" id="PF00276">
    <property type="entry name" value="Ribosomal_L23"/>
    <property type="match status" value="1"/>
</dbReference>
<evidence type="ECO:0000256" key="9">
    <source>
        <dbReference type="SAM" id="MobiDB-lite"/>
    </source>
</evidence>
<feature type="region of interest" description="Disordered" evidence="9">
    <location>
        <begin position="526"/>
        <end position="558"/>
    </location>
</feature>
<dbReference type="Pfam" id="PF03939">
    <property type="entry name" value="Ribosomal_L23eN"/>
    <property type="match status" value="1"/>
</dbReference>
<dbReference type="InterPro" id="IPR012677">
    <property type="entry name" value="Nucleotide-bd_a/b_plait_sf"/>
</dbReference>
<dbReference type="InterPro" id="IPR057528">
    <property type="entry name" value="MPK1_C"/>
</dbReference>
<evidence type="ECO:0000313" key="12">
    <source>
        <dbReference type="EMBL" id="KAF3577748.1"/>
    </source>
</evidence>
<dbReference type="SUPFAM" id="SSF54189">
    <property type="entry name" value="Ribosomal proteins S24e, L23 and L15e"/>
    <property type="match status" value="1"/>
</dbReference>
<evidence type="ECO:0008006" key="14">
    <source>
        <dbReference type="Google" id="ProtNLM"/>
    </source>
</evidence>
<organism evidence="12 13">
    <name type="scientific">Brassica cretica</name>
    <name type="common">Mustard</name>
    <dbReference type="NCBI Taxonomy" id="69181"/>
    <lineage>
        <taxon>Eukaryota</taxon>
        <taxon>Viridiplantae</taxon>
        <taxon>Streptophyta</taxon>
        <taxon>Embryophyta</taxon>
        <taxon>Tracheophyta</taxon>
        <taxon>Spermatophyta</taxon>
        <taxon>Magnoliopsida</taxon>
        <taxon>eudicotyledons</taxon>
        <taxon>Gunneridae</taxon>
        <taxon>Pentapetalae</taxon>
        <taxon>rosids</taxon>
        <taxon>malvids</taxon>
        <taxon>Brassicales</taxon>
        <taxon>Brassicaceae</taxon>
        <taxon>Brassiceae</taxon>
        <taxon>Brassica</taxon>
    </lineage>
</organism>
<dbReference type="PROSITE" id="PS00383">
    <property type="entry name" value="TYR_PHOSPHATASE_1"/>
    <property type="match status" value="1"/>
</dbReference>
<evidence type="ECO:0000313" key="13">
    <source>
        <dbReference type="Proteomes" id="UP000266723"/>
    </source>
</evidence>
<evidence type="ECO:0000259" key="10">
    <source>
        <dbReference type="PROSITE" id="PS50054"/>
    </source>
</evidence>
<reference evidence="12 13" key="1">
    <citation type="journal article" date="2020" name="BMC Genomics">
        <title>Intraspecific diversification of the crop wild relative Brassica cretica Lam. using demographic model selection.</title>
        <authorList>
            <person name="Kioukis A."/>
            <person name="Michalopoulou V.A."/>
            <person name="Briers L."/>
            <person name="Pirintsos S."/>
            <person name="Studholme D.J."/>
            <person name="Pavlidis P."/>
            <person name="Sarris P.F."/>
        </authorList>
    </citation>
    <scope>NUCLEOTIDE SEQUENCE [LARGE SCALE GENOMIC DNA]</scope>
    <source>
        <strain evidence="13">cv. PFS-1207/04</strain>
    </source>
</reference>
<dbReference type="Gene3D" id="3.40.20.10">
    <property type="entry name" value="Severin"/>
    <property type="match status" value="1"/>
</dbReference>
<keyword evidence="4" id="KW-0694">RNA-binding</keyword>
<dbReference type="Pfam" id="PF00782">
    <property type="entry name" value="DSPc"/>
    <property type="match status" value="1"/>
</dbReference>
<dbReference type="NCBIfam" id="NF011118">
    <property type="entry name" value="PRK14548.1"/>
    <property type="match status" value="1"/>
</dbReference>
<feature type="compositionally biased region" description="Low complexity" evidence="9">
    <location>
        <begin position="486"/>
        <end position="498"/>
    </location>
</feature>
<feature type="region of interest" description="Disordered" evidence="9">
    <location>
        <begin position="573"/>
        <end position="607"/>
    </location>
</feature>
<dbReference type="PROSITE" id="PS50054">
    <property type="entry name" value="TYR_PHOSPHATASE_DUAL"/>
    <property type="match status" value="1"/>
</dbReference>
<dbReference type="InterPro" id="IPR001014">
    <property type="entry name" value="Ribosomal_uL23_CS"/>
</dbReference>
<keyword evidence="13" id="KW-1185">Reference proteome</keyword>
<dbReference type="SUPFAM" id="SSF55753">
    <property type="entry name" value="Actin depolymerizing proteins"/>
    <property type="match status" value="1"/>
</dbReference>
<sequence length="867" mass="96154">MGNEEPPPPPGSKRMFWRSASWSASRTASPQAPEEDPHLTIPSGQQSRSRCAGAPPLTPRSHHNKARACLPPLQPLSISRRSLDEWPKAGSDDVGEWPHPPTTPSGSGMNERLKLNLSSTRVPDKSSGLVKREKIACFDKECSKVADHIYVGGDAVAKDKDILKSNRITHILNCVGFICPEYFKSDFCYRSLWLRDSPSEDITSILYDVFDYFEDVREQKGRIFVHCCQGVSRSTSLVIAYLMWREGQSFDDAFHYVKSARGIADPNMGFACQLLQCQKRVHAFPLSPTSLLRMYKMSPHSPYDPLHLVPKLLNDPRPSSLDSRGAFILQLPSAIYIWVGRRCEGIMERDAKAAVCQIARYEKVEAPITVVREGEEPGYYWDAFASILPVIADGSTGKTTQTGERRVEAYNLDFEIFKKAIEGGFVPTLASSNNEHETHLPARENSWSSLKCKFASRFERGFRYVSKTPLSRVYSDSMMIVHALGSPSSSTTTASSDSVCAANPSNSRKSFPPPLILPKFASLSLLPSQTSTEPGPSRKASPSLAERRGGLKGSLKLPGLADDSSDIVFNLEGVRKDDPSPLSDGESERIVDSDLPQKEMDESGSGQALACRWPSMEMITEVSRGYLDSESVIALVLPSGDDDVGGTSSRILYIWIGKSFAVDNNCYLLDSNKAVDSVENLDWVQIGEAILSKMDLPKDTPVKIVREAEDQTEFLALLIDVTKKADPKAKALKAAKAVKSGQVIKKKAKKIRTKVTFHRPKTLTKARDPKYPRISATPRNKLDHYGILKYPLTTESAMKKIEDNNTLVFIVDIRADKKKIKDAVKKMYDIQTKKVNTLIRPDGTKKAYVRLTPDYDALDVANKIGII</sequence>
<dbReference type="SMART" id="SM00195">
    <property type="entry name" value="DSPc"/>
    <property type="match status" value="1"/>
</dbReference>
<evidence type="ECO:0000256" key="1">
    <source>
        <dbReference type="ARBA" id="ARBA00006700"/>
    </source>
</evidence>
<feature type="region of interest" description="Disordered" evidence="9">
    <location>
        <begin position="1"/>
        <end position="73"/>
    </location>
</feature>
<feature type="domain" description="Tyrosine specific protein phosphatases" evidence="11">
    <location>
        <begin position="210"/>
        <end position="261"/>
    </location>
</feature>
<dbReference type="InterPro" id="IPR000387">
    <property type="entry name" value="Tyr_Pase_dom"/>
</dbReference>
<dbReference type="InterPro" id="IPR000340">
    <property type="entry name" value="Dual-sp_phosphatase_cat-dom"/>
</dbReference>
<dbReference type="CDD" id="cd14498">
    <property type="entry name" value="DSP"/>
    <property type="match status" value="1"/>
</dbReference>
<dbReference type="InterPro" id="IPR029006">
    <property type="entry name" value="ADF-H/Gelsolin-like_dom_sf"/>
</dbReference>
<feature type="domain" description="Tyrosine-protein phosphatase" evidence="10">
    <location>
        <begin position="141"/>
        <end position="283"/>
    </location>
</feature>
<evidence type="ECO:0000256" key="7">
    <source>
        <dbReference type="ARBA" id="ARBA00023274"/>
    </source>
</evidence>
<accession>A0ABQ7DI30</accession>
<dbReference type="Proteomes" id="UP000266723">
    <property type="component" value="Unassembled WGS sequence"/>
</dbReference>
<evidence type="ECO:0000256" key="3">
    <source>
        <dbReference type="ARBA" id="ARBA00022801"/>
    </source>
</evidence>
<dbReference type="EMBL" id="QGKV02000649">
    <property type="protein sequence ID" value="KAF3577748.1"/>
    <property type="molecule type" value="Genomic_DNA"/>
</dbReference>
<evidence type="ECO:0000256" key="8">
    <source>
        <dbReference type="RuleBase" id="RU003934"/>
    </source>
</evidence>
<dbReference type="PROSITE" id="PS50056">
    <property type="entry name" value="TYR_PHOSPHATASE_2"/>
    <property type="match status" value="1"/>
</dbReference>
<dbReference type="InterPro" id="IPR029021">
    <property type="entry name" value="Prot-tyrosine_phosphatase-like"/>
</dbReference>
<dbReference type="SUPFAM" id="SSF52799">
    <property type="entry name" value="(Phosphotyrosine protein) phosphatases II"/>
    <property type="match status" value="1"/>
</dbReference>
<keyword evidence="6 8" id="KW-0689">Ribosomal protein</keyword>
<dbReference type="Pfam" id="PF25466">
    <property type="entry name" value="MPK1_gelsolin_C"/>
    <property type="match status" value="1"/>
</dbReference>
<dbReference type="HAMAP" id="MF_01369_A">
    <property type="entry name" value="Ribosomal_uL23_A"/>
    <property type="match status" value="1"/>
</dbReference>
<dbReference type="Gene3D" id="3.90.190.10">
    <property type="entry name" value="Protein tyrosine phosphatase superfamily"/>
    <property type="match status" value="1"/>
</dbReference>
<evidence type="ECO:0000256" key="5">
    <source>
        <dbReference type="ARBA" id="ARBA00022912"/>
    </source>
</evidence>
<keyword evidence="2" id="KW-0699">rRNA-binding</keyword>
<dbReference type="PROSITE" id="PS00050">
    <property type="entry name" value="RIBOSOMAL_L23"/>
    <property type="match status" value="1"/>
</dbReference>
<evidence type="ECO:0000256" key="2">
    <source>
        <dbReference type="ARBA" id="ARBA00022730"/>
    </source>
</evidence>